<dbReference type="EMBL" id="CAJSLV010000047">
    <property type="protein sequence ID" value="CAG6392888.1"/>
    <property type="molecule type" value="Genomic_DNA"/>
</dbReference>
<sequence length="569" mass="58083">MGLLSWLGGGSRHRPNAGLAAAADPAAGGRRGGEAWRDLPPIQRTADDLGLITEPGGFRASLDTWQDVSLSRPLGHLVSPEAPSGMLYDVASASPEPPPAAAPEAAEQGTRTWAPPTSGRTGTHPAVALQRVLDGGPLTSLPAPREVAGGAAAEPVAVRPLTPPDTVPAGDELSSVREPEPVRELPVPPLVPPSGAEPPAPPAVQRSAHPEAPPLPRPATPPVQRTTEQPAVRPPQHLGIGEPLPGLPPTARGPAARSTPAPARPEPEAPQAPEAHDAPAPADSPAEGPLLGDNPLLPPGDNAAEPGAAPDPDAAPGTAQALRDPLALVGVQRLPADLPHPPPPHASGPERMTGLVGERPVPLFARTGSPETTTTPAPDPEQPVVARWATEAPDEPARRTAAPATPYVQRSTGTAPVGPNPPPPPHPERRRAAANRPWTDAGSVAIAAGVAQRTADGSVVFTAPSPTALAVQRAPDPAPVTTDPEFAPSPVSDGSDAADSASAAPDPGGPAATTTSKPADPAQKPDAEGAAQHVDDALVRALFPRLSRLLKDELRRDRERVGFLINTRH</sequence>
<dbReference type="RefSeq" id="WP_251487976.1">
    <property type="nucleotide sequence ID" value="NZ_CAJSLV010000047.1"/>
</dbReference>
<organism evidence="2 3">
    <name type="scientific">Actinacidiphila cocklensis</name>
    <dbReference type="NCBI Taxonomy" id="887465"/>
    <lineage>
        <taxon>Bacteria</taxon>
        <taxon>Bacillati</taxon>
        <taxon>Actinomycetota</taxon>
        <taxon>Actinomycetes</taxon>
        <taxon>Kitasatosporales</taxon>
        <taxon>Streptomycetaceae</taxon>
        <taxon>Actinacidiphila</taxon>
    </lineage>
</organism>
<feature type="compositionally biased region" description="Low complexity" evidence="1">
    <location>
        <begin position="17"/>
        <end position="28"/>
    </location>
</feature>
<comment type="caution">
    <text evidence="2">The sequence shown here is derived from an EMBL/GenBank/DDBJ whole genome shotgun (WGS) entry which is preliminary data.</text>
</comment>
<evidence type="ECO:0000313" key="3">
    <source>
        <dbReference type="Proteomes" id="UP001152519"/>
    </source>
</evidence>
<name>A0A9W4DRX7_9ACTN</name>
<dbReference type="AlphaFoldDB" id="A0A9W4DRX7"/>
<feature type="region of interest" description="Disordered" evidence="1">
    <location>
        <begin position="1"/>
        <end position="39"/>
    </location>
</feature>
<protein>
    <submittedName>
        <fullName evidence="2">Uncharacterized protein</fullName>
    </submittedName>
</protein>
<feature type="compositionally biased region" description="Low complexity" evidence="1">
    <location>
        <begin position="142"/>
        <end position="160"/>
    </location>
</feature>
<feature type="region of interest" description="Disordered" evidence="1">
    <location>
        <begin position="91"/>
        <end position="123"/>
    </location>
</feature>
<feature type="compositionally biased region" description="Low complexity" evidence="1">
    <location>
        <begin position="271"/>
        <end position="321"/>
    </location>
</feature>
<dbReference type="Proteomes" id="UP001152519">
    <property type="component" value="Unassembled WGS sequence"/>
</dbReference>
<proteinExistence type="predicted"/>
<feature type="compositionally biased region" description="Basic and acidic residues" evidence="1">
    <location>
        <begin position="523"/>
        <end position="533"/>
    </location>
</feature>
<evidence type="ECO:0000256" key="1">
    <source>
        <dbReference type="SAM" id="MobiDB-lite"/>
    </source>
</evidence>
<feature type="region of interest" description="Disordered" evidence="1">
    <location>
        <begin position="135"/>
        <end position="440"/>
    </location>
</feature>
<feature type="compositionally biased region" description="Pro residues" evidence="1">
    <location>
        <begin position="211"/>
        <end position="221"/>
    </location>
</feature>
<feature type="region of interest" description="Disordered" evidence="1">
    <location>
        <begin position="469"/>
        <end position="533"/>
    </location>
</feature>
<reference evidence="2" key="1">
    <citation type="submission" date="2021-05" db="EMBL/GenBank/DDBJ databases">
        <authorList>
            <person name="Arsene-Ploetze F."/>
        </authorList>
    </citation>
    <scope>NUCLEOTIDE SEQUENCE</scope>
    <source>
        <strain evidence="2">DSM 42138</strain>
    </source>
</reference>
<evidence type="ECO:0000313" key="2">
    <source>
        <dbReference type="EMBL" id="CAG6392888.1"/>
    </source>
</evidence>
<gene>
    <name evidence="2" type="ORF">SCOCK_190056</name>
</gene>
<feature type="compositionally biased region" description="Low complexity" evidence="1">
    <location>
        <begin position="238"/>
        <end position="261"/>
    </location>
</feature>
<feature type="compositionally biased region" description="Low complexity" evidence="1">
    <location>
        <begin position="488"/>
        <end position="512"/>
    </location>
</feature>
<keyword evidence="3" id="KW-1185">Reference proteome</keyword>
<feature type="compositionally biased region" description="Basic and acidic residues" evidence="1">
    <location>
        <begin position="174"/>
        <end position="183"/>
    </location>
</feature>
<feature type="compositionally biased region" description="Pro residues" evidence="1">
    <location>
        <begin position="186"/>
        <end position="202"/>
    </location>
</feature>
<accession>A0A9W4DRX7</accession>